<name>A0A443J884_9RHOB</name>
<comment type="similarity">
    <text evidence="2">Belongs to the tRNA methyltransferase O family.</text>
</comment>
<dbReference type="CDD" id="cd09281">
    <property type="entry name" value="UPF0066"/>
    <property type="match status" value="1"/>
</dbReference>
<dbReference type="GO" id="GO:0008168">
    <property type="term" value="F:methyltransferase activity"/>
    <property type="evidence" value="ECO:0007669"/>
    <property type="project" value="UniProtKB-KW"/>
</dbReference>
<keyword evidence="4" id="KW-0489">Methyltransferase</keyword>
<dbReference type="InterPro" id="IPR036413">
    <property type="entry name" value="YaeB-like_sf"/>
</dbReference>
<dbReference type="InterPro" id="IPR036414">
    <property type="entry name" value="YaeB_N_sf"/>
</dbReference>
<accession>A0A443J884</accession>
<reference evidence="4 5" key="1">
    <citation type="submission" date="2019-01" db="EMBL/GenBank/DDBJ databases">
        <title>Sinorhodobacter populi sp. nov. isolated from the symptomatic bark tissue of Populus euramericana canker.</title>
        <authorList>
            <person name="Xu G."/>
        </authorList>
    </citation>
    <scope>NUCLEOTIDE SEQUENCE [LARGE SCALE GENOMIC DNA]</scope>
    <source>
        <strain evidence="4 5">SK2B-1</strain>
    </source>
</reference>
<evidence type="ECO:0000313" key="5">
    <source>
        <dbReference type="Proteomes" id="UP000284476"/>
    </source>
</evidence>
<proteinExistence type="inferred from homology"/>
<comment type="caution">
    <text evidence="4">The sequence shown here is derived from an EMBL/GenBank/DDBJ whole genome shotgun (WGS) entry which is preliminary data.</text>
</comment>
<dbReference type="PROSITE" id="PS51668">
    <property type="entry name" value="TSAA_2"/>
    <property type="match status" value="1"/>
</dbReference>
<evidence type="ECO:0000256" key="1">
    <source>
        <dbReference type="ARBA" id="ARBA00022691"/>
    </source>
</evidence>
<protein>
    <submittedName>
        <fullName evidence="4">S-adenosylmethionine-dependent methyltransferase</fullName>
    </submittedName>
</protein>
<dbReference type="InterPro" id="IPR040372">
    <property type="entry name" value="YaeB-like"/>
</dbReference>
<organism evidence="4 5">
    <name type="scientific">Paenirhodobacter populi</name>
    <dbReference type="NCBI Taxonomy" id="2306993"/>
    <lineage>
        <taxon>Bacteria</taxon>
        <taxon>Pseudomonadati</taxon>
        <taxon>Pseudomonadota</taxon>
        <taxon>Alphaproteobacteria</taxon>
        <taxon>Rhodobacterales</taxon>
        <taxon>Rhodobacter group</taxon>
        <taxon>Paenirhodobacter</taxon>
    </lineage>
</organism>
<dbReference type="Proteomes" id="UP000284476">
    <property type="component" value="Unassembled WGS sequence"/>
</dbReference>
<keyword evidence="1" id="KW-0949">S-adenosyl-L-methionine</keyword>
<evidence type="ECO:0000259" key="3">
    <source>
        <dbReference type="PROSITE" id="PS51668"/>
    </source>
</evidence>
<dbReference type="SUPFAM" id="SSF118196">
    <property type="entry name" value="YaeB-like"/>
    <property type="match status" value="1"/>
</dbReference>
<evidence type="ECO:0000313" key="4">
    <source>
        <dbReference type="EMBL" id="RWR16718.1"/>
    </source>
</evidence>
<sequence>MTDTIADPLRPGEAAVATPPAFDAELWFIGRIRTPWTDRDACPKRGDPDNGPICRIEVFAPWDAALRGVEAKDLMQVLYWMHLSRRDAVLQSPRHDGRITGTFALRSPLRPNPIASSVVRLLRVEGPVLIVRGLDCLDGTPLVDLKPEFGDLPCDASCLPR</sequence>
<dbReference type="AlphaFoldDB" id="A0A443J884"/>
<evidence type="ECO:0000256" key="2">
    <source>
        <dbReference type="ARBA" id="ARBA00033753"/>
    </source>
</evidence>
<feature type="domain" description="TsaA-like" evidence="3">
    <location>
        <begin position="26"/>
        <end position="157"/>
    </location>
</feature>
<reference evidence="4 5" key="2">
    <citation type="submission" date="2019-01" db="EMBL/GenBank/DDBJ databases">
        <authorList>
            <person name="Li Y."/>
        </authorList>
    </citation>
    <scope>NUCLEOTIDE SEQUENCE [LARGE SCALE GENOMIC DNA]</scope>
    <source>
        <strain evidence="4 5">SK2B-1</strain>
    </source>
</reference>
<dbReference type="Gene3D" id="2.40.30.70">
    <property type="entry name" value="YaeB-like"/>
    <property type="match status" value="1"/>
</dbReference>
<keyword evidence="4" id="KW-0808">Transferase</keyword>
<dbReference type="InterPro" id="IPR023370">
    <property type="entry name" value="TrmO-like_N"/>
</dbReference>
<gene>
    <name evidence="4" type="ORF">D2T30_21005</name>
</gene>
<dbReference type="Pfam" id="PF01980">
    <property type="entry name" value="TrmO_N"/>
    <property type="match status" value="1"/>
</dbReference>
<dbReference type="EMBL" id="SAUZ01000038">
    <property type="protein sequence ID" value="RWR16718.1"/>
    <property type="molecule type" value="Genomic_DNA"/>
</dbReference>
<dbReference type="PANTHER" id="PTHR12818:SF0">
    <property type="entry name" value="TRNA (ADENINE(37)-N6)-METHYLTRANSFERASE"/>
    <property type="match status" value="1"/>
</dbReference>
<dbReference type="PANTHER" id="PTHR12818">
    <property type="entry name" value="TRNA (ADENINE(37)-N6)-METHYLTRANSFERASE"/>
    <property type="match status" value="1"/>
</dbReference>
<dbReference type="RefSeq" id="WP_128210419.1">
    <property type="nucleotide sequence ID" value="NZ_JBHRSO010000023.1"/>
</dbReference>
<dbReference type="GO" id="GO:0032259">
    <property type="term" value="P:methylation"/>
    <property type="evidence" value="ECO:0007669"/>
    <property type="project" value="UniProtKB-KW"/>
</dbReference>